<dbReference type="AlphaFoldDB" id="A0AAN9TAQ3"/>
<dbReference type="Gene3D" id="1.20.1280.50">
    <property type="match status" value="1"/>
</dbReference>
<evidence type="ECO:0000259" key="1">
    <source>
        <dbReference type="PROSITE" id="PS50181"/>
    </source>
</evidence>
<dbReference type="Pfam" id="PF12937">
    <property type="entry name" value="F-box-like"/>
    <property type="match status" value="1"/>
</dbReference>
<dbReference type="PANTHER" id="PTHR46432:SF1">
    <property type="entry name" value="F-BOX ONLY PROTEIN 42"/>
    <property type="match status" value="1"/>
</dbReference>
<comment type="caution">
    <text evidence="2">The sequence shown here is derived from an EMBL/GenBank/DDBJ whole genome shotgun (WGS) entry which is preliminary data.</text>
</comment>
<keyword evidence="3" id="KW-1185">Reference proteome</keyword>
<accession>A0AAN9TAQ3</accession>
<evidence type="ECO:0000313" key="3">
    <source>
        <dbReference type="Proteomes" id="UP001367676"/>
    </source>
</evidence>
<dbReference type="PROSITE" id="PS50181">
    <property type="entry name" value="FBOX"/>
    <property type="match status" value="1"/>
</dbReference>
<name>A0AAN9TAQ3_9HEMI</name>
<dbReference type="GO" id="GO:0019005">
    <property type="term" value="C:SCF ubiquitin ligase complex"/>
    <property type="evidence" value="ECO:0007669"/>
    <property type="project" value="TreeGrafter"/>
</dbReference>
<dbReference type="SUPFAM" id="SSF117281">
    <property type="entry name" value="Kelch motif"/>
    <property type="match status" value="1"/>
</dbReference>
<dbReference type="InterPro" id="IPR015915">
    <property type="entry name" value="Kelch-typ_b-propeller"/>
</dbReference>
<dbReference type="SUPFAM" id="SSF81383">
    <property type="entry name" value="F-box domain"/>
    <property type="match status" value="1"/>
</dbReference>
<dbReference type="Proteomes" id="UP001367676">
    <property type="component" value="Unassembled WGS sequence"/>
</dbReference>
<dbReference type="EMBL" id="JBBCAQ010000034">
    <property type="protein sequence ID" value="KAK7580442.1"/>
    <property type="molecule type" value="Genomic_DNA"/>
</dbReference>
<dbReference type="PANTHER" id="PTHR46432">
    <property type="entry name" value="F-BOX ONLY PROTEIN 42"/>
    <property type="match status" value="1"/>
</dbReference>
<proteinExistence type="predicted"/>
<dbReference type="InterPro" id="IPR052821">
    <property type="entry name" value="F-box_only_SRC"/>
</dbReference>
<feature type="domain" description="F-box" evidence="1">
    <location>
        <begin position="3"/>
        <end position="55"/>
    </location>
</feature>
<dbReference type="InterPro" id="IPR001810">
    <property type="entry name" value="F-box_dom"/>
</dbReference>
<dbReference type="InterPro" id="IPR036047">
    <property type="entry name" value="F-box-like_dom_sf"/>
</dbReference>
<sequence length="469" mass="53175">MATSTIDDLPNEILEYIFHLLPPYEDVRCCMAVSKKWHEIAKHVIPRVKHSFSEALGIQNVSWEASCSKRNSITKRYAHSACRHHDYMYVFGGFTSSSSSFNDLWKLNLSNKSWSRISVDGKCPVPKAGATMVAYKDKLILLGGLLPPMHGVLHQNRRLSNHIHLYNISDNRWSEVEMSSHVRIPGLAGHSATVHKDKMIIFGGLEQRSSGNDVYSLDLCDMSWKEEIISGEKPSPRYGHSQVFIDDNHLMILGGVNNEPLVVFDDAWLLDMSDEPWHWSKIDLGILAPLMKTIWCHPVCKVDKYILIFKPTSGNPGMYADWFPVPFPRCSSAIRTMEEVNLNGKRGILNRASSYDKVLDKNQPKKYAPSRSKKDCLSNSTFKSAVIEMHAIDTSNLLSQGRLSSYRNKFRPMNCPTDTILYSVVEGNGELIMFGGIQQDVINYEDGTEEIEIQIINTLRVIKVKRKIV</sequence>
<dbReference type="GO" id="GO:1990756">
    <property type="term" value="F:ubiquitin-like ligase-substrate adaptor activity"/>
    <property type="evidence" value="ECO:0007669"/>
    <property type="project" value="TreeGrafter"/>
</dbReference>
<reference evidence="2 3" key="1">
    <citation type="submission" date="2024-03" db="EMBL/GenBank/DDBJ databases">
        <title>Adaptation during the transition from Ophiocordyceps entomopathogen to insect associate is accompanied by gene loss and intensified selection.</title>
        <authorList>
            <person name="Ward C.M."/>
            <person name="Onetto C.A."/>
            <person name="Borneman A.R."/>
        </authorList>
    </citation>
    <scope>NUCLEOTIDE SEQUENCE [LARGE SCALE GENOMIC DNA]</scope>
    <source>
        <strain evidence="2">AWRI1</strain>
        <tissue evidence="2">Single Adult Female</tissue>
    </source>
</reference>
<evidence type="ECO:0000313" key="2">
    <source>
        <dbReference type="EMBL" id="KAK7580442.1"/>
    </source>
</evidence>
<dbReference type="Gene3D" id="2.120.10.80">
    <property type="entry name" value="Kelch-type beta propeller"/>
    <property type="match status" value="2"/>
</dbReference>
<organism evidence="2 3">
    <name type="scientific">Parthenolecanium corni</name>
    <dbReference type="NCBI Taxonomy" id="536013"/>
    <lineage>
        <taxon>Eukaryota</taxon>
        <taxon>Metazoa</taxon>
        <taxon>Ecdysozoa</taxon>
        <taxon>Arthropoda</taxon>
        <taxon>Hexapoda</taxon>
        <taxon>Insecta</taxon>
        <taxon>Pterygota</taxon>
        <taxon>Neoptera</taxon>
        <taxon>Paraneoptera</taxon>
        <taxon>Hemiptera</taxon>
        <taxon>Sternorrhyncha</taxon>
        <taxon>Coccoidea</taxon>
        <taxon>Coccidae</taxon>
        <taxon>Parthenolecanium</taxon>
    </lineage>
</organism>
<dbReference type="SMART" id="SM00256">
    <property type="entry name" value="FBOX"/>
    <property type="match status" value="1"/>
</dbReference>
<dbReference type="Pfam" id="PF13415">
    <property type="entry name" value="Beta-prop_FBX42"/>
    <property type="match status" value="1"/>
</dbReference>
<gene>
    <name evidence="2" type="ORF">V9T40_001071</name>
</gene>
<protein>
    <recommendedName>
        <fullName evidence="1">F-box domain-containing protein</fullName>
    </recommendedName>
</protein>